<comment type="caution">
    <text evidence="1">The sequence shown here is derived from an EMBL/GenBank/DDBJ whole genome shotgun (WGS) entry which is preliminary data.</text>
</comment>
<name>A0A2M8L6N6_9BACT</name>
<sequence>MTLVFFLVLSQTASWAVGETPTPTESQDVLGDKVKEIRDAVKERVRETLNEAKQGQKRAFVGEITEISDGMVSLKTRSGLGYTAVTADTTVLGLNRQPTDPSELTVGNFAIAMGFTDENSVLQAKRLLVIAKPAPRLRRAIFGTVSDISQTENMLTVKNVKAGTIYSVEASSQTTITKKVNGKMETVEFEAIKINDRIVAVGKAEENSEIIISATRIHVIPGLALGQTEPTEATPSPAE</sequence>
<accession>A0A2M8L6N6</accession>
<evidence type="ECO:0008006" key="3">
    <source>
        <dbReference type="Google" id="ProtNLM"/>
    </source>
</evidence>
<dbReference type="Proteomes" id="UP000231579">
    <property type="component" value="Unassembled WGS sequence"/>
</dbReference>
<proteinExistence type="predicted"/>
<protein>
    <recommendedName>
        <fullName evidence="3">DUF5666 domain-containing protein</fullName>
    </recommendedName>
</protein>
<reference evidence="2" key="1">
    <citation type="submission" date="2017-09" db="EMBL/GenBank/DDBJ databases">
        <title>Depth-based differentiation of microbial function through sediment-hosted aquifers and enrichment of novel symbionts in the deep terrestrial subsurface.</title>
        <authorList>
            <person name="Probst A.J."/>
            <person name="Ladd B."/>
            <person name="Jarett J.K."/>
            <person name="Geller-Mcgrath D.E."/>
            <person name="Sieber C.M.K."/>
            <person name="Emerson J.B."/>
            <person name="Anantharaman K."/>
            <person name="Thomas B.C."/>
            <person name="Malmstrom R."/>
            <person name="Stieglmeier M."/>
            <person name="Klingl A."/>
            <person name="Woyke T."/>
            <person name="Ryan C.M."/>
            <person name="Banfield J.F."/>
        </authorList>
    </citation>
    <scope>NUCLEOTIDE SEQUENCE [LARGE SCALE GENOMIC DNA]</scope>
</reference>
<dbReference type="AlphaFoldDB" id="A0A2M8L6N6"/>
<evidence type="ECO:0000313" key="2">
    <source>
        <dbReference type="Proteomes" id="UP000231579"/>
    </source>
</evidence>
<evidence type="ECO:0000313" key="1">
    <source>
        <dbReference type="EMBL" id="PJE69882.1"/>
    </source>
</evidence>
<gene>
    <name evidence="1" type="ORF">COU97_02780</name>
</gene>
<dbReference type="EMBL" id="PFEM01000037">
    <property type="protein sequence ID" value="PJE69882.1"/>
    <property type="molecule type" value="Genomic_DNA"/>
</dbReference>
<organism evidence="1 2">
    <name type="scientific">Candidatus Shapirobacteria bacterium CG10_big_fil_rev_8_21_14_0_10_48_15</name>
    <dbReference type="NCBI Taxonomy" id="1974484"/>
    <lineage>
        <taxon>Bacteria</taxon>
        <taxon>Candidatus Shapironibacteriota</taxon>
    </lineage>
</organism>